<dbReference type="PROSITE" id="PS00624">
    <property type="entry name" value="GMC_OXRED_2"/>
    <property type="match status" value="1"/>
</dbReference>
<dbReference type="InterPro" id="IPR012132">
    <property type="entry name" value="GMC_OxRdtase"/>
</dbReference>
<dbReference type="InterPro" id="IPR007867">
    <property type="entry name" value="GMC_OxRtase_C"/>
</dbReference>
<organism evidence="9 10">
    <name type="scientific">Paracoccus alkanivorans</name>
    <dbReference type="NCBI Taxonomy" id="2116655"/>
    <lineage>
        <taxon>Bacteria</taxon>
        <taxon>Pseudomonadati</taxon>
        <taxon>Pseudomonadota</taxon>
        <taxon>Alphaproteobacteria</taxon>
        <taxon>Rhodobacterales</taxon>
        <taxon>Paracoccaceae</taxon>
        <taxon>Paracoccus</taxon>
    </lineage>
</organism>
<dbReference type="PROSITE" id="PS51257">
    <property type="entry name" value="PROKAR_LIPOPROTEIN"/>
    <property type="match status" value="1"/>
</dbReference>
<evidence type="ECO:0000256" key="4">
    <source>
        <dbReference type="ARBA" id="ARBA00022827"/>
    </source>
</evidence>
<dbReference type="Gene3D" id="3.30.560.10">
    <property type="entry name" value="Glucose Oxidase, domain 3"/>
    <property type="match status" value="1"/>
</dbReference>
<reference evidence="9 10" key="1">
    <citation type="submission" date="2018-07" db="EMBL/GenBank/DDBJ databases">
        <authorList>
            <person name="Zhang Y."/>
            <person name="Wang L."/>
            <person name="Ma S."/>
        </authorList>
    </citation>
    <scope>NUCLEOTIDE SEQUENCE [LARGE SCALE GENOMIC DNA]</scope>
    <source>
        <strain evidence="9 10">4-2</strain>
    </source>
</reference>
<dbReference type="InterPro" id="IPR000172">
    <property type="entry name" value="GMC_OxRdtase_N"/>
</dbReference>
<evidence type="ECO:0000256" key="6">
    <source>
        <dbReference type="RuleBase" id="RU003968"/>
    </source>
</evidence>
<dbReference type="InterPro" id="IPR036188">
    <property type="entry name" value="FAD/NAD-bd_sf"/>
</dbReference>
<dbReference type="PIRSF" id="PIRSF000137">
    <property type="entry name" value="Alcohol_oxidase"/>
    <property type="match status" value="1"/>
</dbReference>
<keyword evidence="3 6" id="KW-0285">Flavoprotein</keyword>
<feature type="binding site" evidence="5">
    <location>
        <position position="225"/>
    </location>
    <ligand>
        <name>FAD</name>
        <dbReference type="ChEBI" id="CHEBI:57692"/>
    </ligand>
</feature>
<dbReference type="Gene3D" id="3.50.50.60">
    <property type="entry name" value="FAD/NAD(P)-binding domain"/>
    <property type="match status" value="1"/>
</dbReference>
<accession>A0A3M0MDN9</accession>
<evidence type="ECO:0000256" key="5">
    <source>
        <dbReference type="PIRSR" id="PIRSR000137-2"/>
    </source>
</evidence>
<dbReference type="Pfam" id="PF05199">
    <property type="entry name" value="GMC_oxred_C"/>
    <property type="match status" value="1"/>
</dbReference>
<dbReference type="Pfam" id="PF00732">
    <property type="entry name" value="GMC_oxred_N"/>
    <property type="match status" value="1"/>
</dbReference>
<evidence type="ECO:0000256" key="3">
    <source>
        <dbReference type="ARBA" id="ARBA00022630"/>
    </source>
</evidence>
<evidence type="ECO:0000259" key="7">
    <source>
        <dbReference type="PROSITE" id="PS00623"/>
    </source>
</evidence>
<dbReference type="OrthoDB" id="9785276at2"/>
<dbReference type="PANTHER" id="PTHR11552:SF147">
    <property type="entry name" value="CHOLINE DEHYDROGENASE, MITOCHONDRIAL"/>
    <property type="match status" value="1"/>
</dbReference>
<dbReference type="AlphaFoldDB" id="A0A3M0MDN9"/>
<evidence type="ECO:0000256" key="1">
    <source>
        <dbReference type="ARBA" id="ARBA00001974"/>
    </source>
</evidence>
<name>A0A3M0MDN9_9RHOB</name>
<dbReference type="RefSeq" id="WP_122112423.1">
    <property type="nucleotide sequence ID" value="NZ_QOKZ01000003.1"/>
</dbReference>
<keyword evidence="4 5" id="KW-0274">FAD</keyword>
<dbReference type="PANTHER" id="PTHR11552">
    <property type="entry name" value="GLUCOSE-METHANOL-CHOLINE GMC OXIDOREDUCTASE"/>
    <property type="match status" value="1"/>
</dbReference>
<dbReference type="SUPFAM" id="SSF54373">
    <property type="entry name" value="FAD-linked reductases, C-terminal domain"/>
    <property type="match status" value="1"/>
</dbReference>
<proteinExistence type="inferred from homology"/>
<sequence>MPDTRDGGSFDYIIVGGGTAGCVLANRLSADPGVTVLLVEAGAKERSPWIEIPAGFYKLLTNSDFNWRFTSEPEPNTLHRRIAIPRGKGLGGSTLINGMIYVRGQAQDYDGWAQRGCTGWSFAEVAPIFRRIESYDGPDPSGTRGHDGPLPICEVSERPEIGRAFLAAAEQAGFRRNPDYNGDRQEGFGYYQVNQRDGRRVSAAKAYLAPVRHRRNLVVQTGMRVTRIELSAEGRAVGISARQGNDSVRFSARREVILAAGAIQTPQLLELSGIGDAGRLRSLGIAPVHDLPAVGENYSDHFCTRMNWRVSRPETLNGQSRGLSLFRELLRYMRNRSGILTFGTGLAHGFVRTREGLEGPDVQYFFMHASYGNAAERKLEREPGMTLGIAQLRPESRGSVHAVTPHIGDQPAIRPNFLDTEEDRRAMIAGMRIGRKVIEQPALDGWRDHEMSPGPGCTSDADWLEFARSNGQTIYHAAGTCRMGSDPSSVVDPELRVRGIDNLRIVDASIMPTQVSGNIQAAVFMIAEKGADMILSSRG</sequence>
<evidence type="ECO:0000256" key="2">
    <source>
        <dbReference type="ARBA" id="ARBA00010790"/>
    </source>
</evidence>
<protein>
    <submittedName>
        <fullName evidence="9">Choline dehydrogenase</fullName>
    </submittedName>
</protein>
<dbReference type="SUPFAM" id="SSF51905">
    <property type="entry name" value="FAD/NAD(P)-binding domain"/>
    <property type="match status" value="1"/>
</dbReference>
<comment type="cofactor">
    <cofactor evidence="1 5">
        <name>FAD</name>
        <dbReference type="ChEBI" id="CHEBI:57692"/>
    </cofactor>
</comment>
<dbReference type="Proteomes" id="UP000273516">
    <property type="component" value="Unassembled WGS sequence"/>
</dbReference>
<dbReference type="GO" id="GO:0016614">
    <property type="term" value="F:oxidoreductase activity, acting on CH-OH group of donors"/>
    <property type="evidence" value="ECO:0007669"/>
    <property type="project" value="InterPro"/>
</dbReference>
<comment type="caution">
    <text evidence="9">The sequence shown here is derived from an EMBL/GenBank/DDBJ whole genome shotgun (WGS) entry which is preliminary data.</text>
</comment>
<dbReference type="EMBL" id="QOKZ01000003">
    <property type="protein sequence ID" value="RMC35806.1"/>
    <property type="molecule type" value="Genomic_DNA"/>
</dbReference>
<gene>
    <name evidence="9" type="ORF">C9E81_10495</name>
</gene>
<comment type="similarity">
    <text evidence="2 6">Belongs to the GMC oxidoreductase family.</text>
</comment>
<evidence type="ECO:0000313" key="10">
    <source>
        <dbReference type="Proteomes" id="UP000273516"/>
    </source>
</evidence>
<feature type="domain" description="Glucose-methanol-choline oxidoreductase N-terminal" evidence="7">
    <location>
        <begin position="87"/>
        <end position="110"/>
    </location>
</feature>
<evidence type="ECO:0000259" key="8">
    <source>
        <dbReference type="PROSITE" id="PS00624"/>
    </source>
</evidence>
<dbReference type="GO" id="GO:0050660">
    <property type="term" value="F:flavin adenine dinucleotide binding"/>
    <property type="evidence" value="ECO:0007669"/>
    <property type="project" value="InterPro"/>
</dbReference>
<dbReference type="PROSITE" id="PS00623">
    <property type="entry name" value="GMC_OXRED_1"/>
    <property type="match status" value="1"/>
</dbReference>
<keyword evidence="10" id="KW-1185">Reference proteome</keyword>
<evidence type="ECO:0000313" key="9">
    <source>
        <dbReference type="EMBL" id="RMC35806.1"/>
    </source>
</evidence>
<feature type="domain" description="Glucose-methanol-choline oxidoreductase N-terminal" evidence="8">
    <location>
        <begin position="261"/>
        <end position="275"/>
    </location>
</feature>